<dbReference type="KEGG" id="siw:GH266_01895"/>
<dbReference type="InterPro" id="IPR055132">
    <property type="entry name" value="RNase_J_b_CASP"/>
</dbReference>
<dbReference type="Gene3D" id="3.40.50.10710">
    <property type="entry name" value="Metallo-hydrolase/oxidoreductase"/>
    <property type="match status" value="1"/>
</dbReference>
<keyword evidence="3 9" id="KW-0378">Hydrolase</keyword>
<keyword evidence="4" id="KW-0862">Zinc</keyword>
<keyword evidence="7" id="KW-0812">Transmembrane</keyword>
<feature type="transmembrane region" description="Helical" evidence="7">
    <location>
        <begin position="21"/>
        <end position="41"/>
    </location>
</feature>
<evidence type="ECO:0000256" key="1">
    <source>
        <dbReference type="ARBA" id="ARBA00022722"/>
    </source>
</evidence>
<dbReference type="GO" id="GO:0004527">
    <property type="term" value="F:exonuclease activity"/>
    <property type="evidence" value="ECO:0007669"/>
    <property type="project" value="UniProtKB-KW"/>
</dbReference>
<keyword evidence="5" id="KW-0269">Exonuclease</keyword>
<dbReference type="Pfam" id="PF00753">
    <property type="entry name" value="Lactamase_B"/>
    <property type="match status" value="1"/>
</dbReference>
<dbReference type="OrthoDB" id="9770211at2"/>
<keyword evidence="7" id="KW-1133">Transmembrane helix</keyword>
<dbReference type="Pfam" id="PF22505">
    <property type="entry name" value="RNase_J_b_CASP"/>
    <property type="match status" value="1"/>
</dbReference>
<dbReference type="Gene3D" id="3.60.15.10">
    <property type="entry name" value="Ribonuclease Z/Hydroxyacylglutathione hydrolase-like"/>
    <property type="match status" value="1"/>
</dbReference>
<keyword evidence="7" id="KW-0472">Membrane</keyword>
<feature type="domain" description="Metallo-beta-lactamase" evidence="8">
    <location>
        <begin position="33"/>
        <end position="232"/>
    </location>
</feature>
<evidence type="ECO:0000256" key="4">
    <source>
        <dbReference type="ARBA" id="ARBA00022833"/>
    </source>
</evidence>
<gene>
    <name evidence="9" type="ORF">GH266_01895</name>
</gene>
<dbReference type="InterPro" id="IPR041636">
    <property type="entry name" value="RNase_J_C"/>
</dbReference>
<dbReference type="PANTHER" id="PTHR43694">
    <property type="entry name" value="RIBONUCLEASE J"/>
    <property type="match status" value="1"/>
</dbReference>
<reference evidence="9 10" key="1">
    <citation type="submission" date="2019-12" db="EMBL/GenBank/DDBJ databases">
        <title>The genome of Stappia indica PHM037.</title>
        <authorList>
            <person name="Kacar D."/>
            <person name="Galan B."/>
            <person name="Canedo L."/>
            <person name="Rodriguez P."/>
            <person name="de la Calle F."/>
            <person name="Garcia J.L."/>
        </authorList>
    </citation>
    <scope>NUCLEOTIDE SEQUENCE [LARGE SCALE GENOMIC DNA]</scope>
    <source>
        <strain evidence="9 10">PHM037</strain>
    </source>
</reference>
<dbReference type="Pfam" id="PF17770">
    <property type="entry name" value="RNase_J_C"/>
    <property type="match status" value="1"/>
</dbReference>
<keyword evidence="6" id="KW-0694">RNA-binding</keyword>
<evidence type="ECO:0000259" key="8">
    <source>
        <dbReference type="SMART" id="SM00849"/>
    </source>
</evidence>
<dbReference type="GO" id="GO:0046872">
    <property type="term" value="F:metal ion binding"/>
    <property type="evidence" value="ECO:0007669"/>
    <property type="project" value="UniProtKB-KW"/>
</dbReference>
<protein>
    <submittedName>
        <fullName evidence="9">MBL fold metallo-hydrolase</fullName>
    </submittedName>
</protein>
<dbReference type="AlphaFoldDB" id="A0A857C433"/>
<dbReference type="InterPro" id="IPR011108">
    <property type="entry name" value="RMMBL"/>
</dbReference>
<evidence type="ECO:0000256" key="5">
    <source>
        <dbReference type="ARBA" id="ARBA00022839"/>
    </source>
</evidence>
<dbReference type="EMBL" id="CP046908">
    <property type="protein sequence ID" value="QGZ33362.1"/>
    <property type="molecule type" value="Genomic_DNA"/>
</dbReference>
<dbReference type="Gene3D" id="3.10.20.580">
    <property type="match status" value="1"/>
</dbReference>
<evidence type="ECO:0000256" key="7">
    <source>
        <dbReference type="SAM" id="Phobius"/>
    </source>
</evidence>
<dbReference type="Proteomes" id="UP000435648">
    <property type="component" value="Chromosome"/>
</dbReference>
<evidence type="ECO:0000313" key="9">
    <source>
        <dbReference type="EMBL" id="QGZ33362.1"/>
    </source>
</evidence>
<dbReference type="SMART" id="SM00849">
    <property type="entry name" value="Lactamase_B"/>
    <property type="match status" value="1"/>
</dbReference>
<name>A0A857C433_9HYPH</name>
<dbReference type="InterPro" id="IPR036866">
    <property type="entry name" value="RibonucZ/Hydroxyglut_hydro"/>
</dbReference>
<proteinExistence type="predicted"/>
<organism evidence="9 10">
    <name type="scientific">Stappia indica</name>
    <dbReference type="NCBI Taxonomy" id="538381"/>
    <lineage>
        <taxon>Bacteria</taxon>
        <taxon>Pseudomonadati</taxon>
        <taxon>Pseudomonadota</taxon>
        <taxon>Alphaproteobacteria</taxon>
        <taxon>Hyphomicrobiales</taxon>
        <taxon>Stappiaceae</taxon>
        <taxon>Stappia</taxon>
    </lineage>
</organism>
<evidence type="ECO:0000313" key="10">
    <source>
        <dbReference type="Proteomes" id="UP000435648"/>
    </source>
</evidence>
<dbReference type="SUPFAM" id="SSF56281">
    <property type="entry name" value="Metallo-hydrolase/oxidoreductase"/>
    <property type="match status" value="1"/>
</dbReference>
<evidence type="ECO:0000256" key="6">
    <source>
        <dbReference type="ARBA" id="ARBA00022884"/>
    </source>
</evidence>
<dbReference type="CDD" id="cd07714">
    <property type="entry name" value="RNaseJ_MBL-fold"/>
    <property type="match status" value="1"/>
</dbReference>
<dbReference type="PANTHER" id="PTHR43694:SF1">
    <property type="entry name" value="RIBONUCLEASE J"/>
    <property type="match status" value="1"/>
</dbReference>
<dbReference type="Pfam" id="PF07521">
    <property type="entry name" value="RMMBL"/>
    <property type="match status" value="1"/>
</dbReference>
<dbReference type="RefSeq" id="WP_158192383.1">
    <property type="nucleotide sequence ID" value="NZ_CP046908.1"/>
</dbReference>
<evidence type="ECO:0000256" key="3">
    <source>
        <dbReference type="ARBA" id="ARBA00022801"/>
    </source>
</evidence>
<keyword evidence="1" id="KW-0540">Nuclease</keyword>
<dbReference type="InterPro" id="IPR042173">
    <property type="entry name" value="RNase_J_2"/>
</dbReference>
<sequence length="569" mass="61125">MATRKRAGGKGKGASTGENELVFVALGGLGEIGMNMALYGYGPAHDRRWLMVDCGVTFAGPDLPGVDIVVPDIRFIEEELDRLDGIVITHAHEDHYGAIVHLWPRLKAPLYMTPFTAALLEAKALSEPGVGKIPVTVVKQGARVEIGPFEVEFVAMSHSIPEPCALAIRSPAGTVLHSGDWKIDPTPGIGLPIDTQRLAEIGDEGVVALICDSTNAPREGSSPSEADVSKGLTQVIRKAKRRVAVTTFASNVARIRSVALAAQQAERDVVVMGRSMHRTIEVCRELGYLDDLPAFLSEDAYGYLPPERVVLLLTGSQGEERAALARIASGDHRNVALSKGDTVIFSSRTIPGNEKAVGSIVNKLAEAEVDIVTDRDALVHVSGHPRQDELVQLYELLKPKALIPAHGEAMHLKAHRDLALRHGIKDTLIARNGDVVRLGTGKLAVVDEVPTGITVKDGLLYGDVEEMGVNERRKLSFAGAVTVSVVIDAKGALIGEPMASLFGLPETDREGDDLEDIVIDEVISALESIPKNRRKDDDVVAEAARRAARAAVRDCWGKKPLTEALVQRV</sequence>
<dbReference type="GO" id="GO:0003723">
    <property type="term" value="F:RNA binding"/>
    <property type="evidence" value="ECO:0007669"/>
    <property type="project" value="UniProtKB-KW"/>
</dbReference>
<keyword evidence="2" id="KW-0479">Metal-binding</keyword>
<accession>A0A857C433</accession>
<dbReference type="InterPro" id="IPR001279">
    <property type="entry name" value="Metallo-B-lactamas"/>
</dbReference>
<evidence type="ECO:0000256" key="2">
    <source>
        <dbReference type="ARBA" id="ARBA00022723"/>
    </source>
</evidence>